<evidence type="ECO:0000313" key="4">
    <source>
        <dbReference type="EMBL" id="CAH9056129.1"/>
    </source>
</evidence>
<feature type="region of interest" description="Disordered" evidence="3">
    <location>
        <begin position="139"/>
        <end position="183"/>
    </location>
</feature>
<feature type="region of interest" description="Disordered" evidence="3">
    <location>
        <begin position="23"/>
        <end position="54"/>
    </location>
</feature>
<feature type="compositionally biased region" description="Low complexity" evidence="3">
    <location>
        <begin position="29"/>
        <end position="54"/>
    </location>
</feature>
<evidence type="ECO:0000313" key="5">
    <source>
        <dbReference type="Proteomes" id="UP001152523"/>
    </source>
</evidence>
<evidence type="ECO:0000256" key="2">
    <source>
        <dbReference type="ARBA" id="ARBA00023242"/>
    </source>
</evidence>
<name>A0AAV0BZU2_9ASTE</name>
<protein>
    <submittedName>
        <fullName evidence="4">Uncharacterized protein</fullName>
    </submittedName>
</protein>
<dbReference type="AlphaFoldDB" id="A0AAV0BZU2"/>
<feature type="region of interest" description="Disordered" evidence="3">
    <location>
        <begin position="103"/>
        <end position="122"/>
    </location>
</feature>
<dbReference type="EMBL" id="CAMAPF010000006">
    <property type="protein sequence ID" value="CAH9056129.1"/>
    <property type="molecule type" value="Genomic_DNA"/>
</dbReference>
<reference evidence="4" key="1">
    <citation type="submission" date="2022-07" db="EMBL/GenBank/DDBJ databases">
        <authorList>
            <person name="Macas J."/>
            <person name="Novak P."/>
            <person name="Neumann P."/>
        </authorList>
    </citation>
    <scope>NUCLEOTIDE SEQUENCE</scope>
</reference>
<dbReference type="InterPro" id="IPR051992">
    <property type="entry name" value="OxStress_Response_Reg"/>
</dbReference>
<proteinExistence type="predicted"/>
<evidence type="ECO:0000256" key="3">
    <source>
        <dbReference type="SAM" id="MobiDB-lite"/>
    </source>
</evidence>
<gene>
    <name evidence="4" type="ORF">CEPIT_LOCUS916</name>
</gene>
<dbReference type="GO" id="GO:0006950">
    <property type="term" value="P:response to stress"/>
    <property type="evidence" value="ECO:0007669"/>
    <property type="project" value="UniProtKB-ARBA"/>
</dbReference>
<keyword evidence="2" id="KW-0539">Nucleus</keyword>
<keyword evidence="5" id="KW-1185">Reference proteome</keyword>
<dbReference type="GO" id="GO:0005634">
    <property type="term" value="C:nucleus"/>
    <property type="evidence" value="ECO:0007669"/>
    <property type="project" value="UniProtKB-SubCell"/>
</dbReference>
<comment type="caution">
    <text evidence="4">The sequence shown here is derived from an EMBL/GenBank/DDBJ whole genome shotgun (WGS) entry which is preliminary data.</text>
</comment>
<evidence type="ECO:0000256" key="1">
    <source>
        <dbReference type="ARBA" id="ARBA00004123"/>
    </source>
</evidence>
<dbReference type="PANTHER" id="PTHR33172:SF99">
    <property type="entry name" value="COLD INDUCED PROTEIN-LIKE"/>
    <property type="match status" value="1"/>
</dbReference>
<dbReference type="PANTHER" id="PTHR33172">
    <property type="entry name" value="OS08G0516900 PROTEIN"/>
    <property type="match status" value="1"/>
</dbReference>
<feature type="compositionally biased region" description="Low complexity" evidence="3">
    <location>
        <begin position="139"/>
        <end position="159"/>
    </location>
</feature>
<sequence length="183" mass="20113">MNQLAVQDQWFMYTKNVQDDHPWSMHDGSSSSSSSFIGENSSSSSSSSSTISSLDTTDDASSSLSFNLSSLMCQLPIKRGLSKFYNGKSESFTSLSKVTSEQDLAKKETPYKRRRRMKAAAKSSGAGWDAYKSFTSPKPTITKKASTKISSSSSYSSQSRIERRSFIGSRKSRPPLLPVTENP</sequence>
<organism evidence="4 5">
    <name type="scientific">Cuscuta epithymum</name>
    <dbReference type="NCBI Taxonomy" id="186058"/>
    <lineage>
        <taxon>Eukaryota</taxon>
        <taxon>Viridiplantae</taxon>
        <taxon>Streptophyta</taxon>
        <taxon>Embryophyta</taxon>
        <taxon>Tracheophyta</taxon>
        <taxon>Spermatophyta</taxon>
        <taxon>Magnoliopsida</taxon>
        <taxon>eudicotyledons</taxon>
        <taxon>Gunneridae</taxon>
        <taxon>Pentapetalae</taxon>
        <taxon>asterids</taxon>
        <taxon>lamiids</taxon>
        <taxon>Solanales</taxon>
        <taxon>Convolvulaceae</taxon>
        <taxon>Cuscuteae</taxon>
        <taxon>Cuscuta</taxon>
        <taxon>Cuscuta subgen. Cuscuta</taxon>
    </lineage>
</organism>
<accession>A0AAV0BZU2</accession>
<comment type="subcellular location">
    <subcellularLocation>
        <location evidence="1">Nucleus</location>
    </subcellularLocation>
</comment>
<dbReference type="Proteomes" id="UP001152523">
    <property type="component" value="Unassembled WGS sequence"/>
</dbReference>